<name>A0A6C0EBU4_9ZZZZ</name>
<dbReference type="EMBL" id="MN739799">
    <property type="protein sequence ID" value="QHT26564.1"/>
    <property type="molecule type" value="Genomic_DNA"/>
</dbReference>
<keyword evidence="1" id="KW-0547">Nucleotide-binding</keyword>
<organism evidence="3">
    <name type="scientific">viral metagenome</name>
    <dbReference type="NCBI Taxonomy" id="1070528"/>
    <lineage>
        <taxon>unclassified sequences</taxon>
        <taxon>metagenomes</taxon>
        <taxon>organismal metagenomes</taxon>
    </lineage>
</organism>
<dbReference type="InterPro" id="IPR018181">
    <property type="entry name" value="Heat_shock_70_CS"/>
</dbReference>
<dbReference type="AlphaFoldDB" id="A0A6C0EBU4"/>
<dbReference type="PRINTS" id="PR00301">
    <property type="entry name" value="HEATSHOCK70"/>
</dbReference>
<keyword evidence="2" id="KW-0067">ATP-binding</keyword>
<dbReference type="Gene3D" id="3.30.30.30">
    <property type="match status" value="1"/>
</dbReference>
<dbReference type="InterPro" id="IPR013126">
    <property type="entry name" value="Hsp_70_fam"/>
</dbReference>
<dbReference type="Gene3D" id="3.30.420.40">
    <property type="match status" value="2"/>
</dbReference>
<proteinExistence type="predicted"/>
<dbReference type="FunFam" id="3.30.420.40:FF:000026">
    <property type="entry name" value="Heat shock protein 70"/>
    <property type="match status" value="1"/>
</dbReference>
<dbReference type="GO" id="GO:0005524">
    <property type="term" value="F:ATP binding"/>
    <property type="evidence" value="ECO:0007669"/>
    <property type="project" value="UniProtKB-KW"/>
</dbReference>
<dbReference type="PANTHER" id="PTHR19375">
    <property type="entry name" value="HEAT SHOCK PROTEIN 70KDA"/>
    <property type="match status" value="1"/>
</dbReference>
<dbReference type="InterPro" id="IPR043129">
    <property type="entry name" value="ATPase_NBD"/>
</dbReference>
<accession>A0A6C0EBU4</accession>
<evidence type="ECO:0000313" key="3">
    <source>
        <dbReference type="EMBL" id="QHT26564.1"/>
    </source>
</evidence>
<dbReference type="SUPFAM" id="SSF53067">
    <property type="entry name" value="Actin-like ATPase domain"/>
    <property type="match status" value="1"/>
</dbReference>
<reference evidence="3" key="1">
    <citation type="journal article" date="2020" name="Nature">
        <title>Giant virus diversity and host interactions through global metagenomics.</title>
        <authorList>
            <person name="Schulz F."/>
            <person name="Roux S."/>
            <person name="Paez-Espino D."/>
            <person name="Jungbluth S."/>
            <person name="Walsh D.A."/>
            <person name="Denef V.J."/>
            <person name="McMahon K.D."/>
            <person name="Konstantinidis K.T."/>
            <person name="Eloe-Fadrosh E.A."/>
            <person name="Kyrpides N.C."/>
            <person name="Woyke T."/>
        </authorList>
    </citation>
    <scope>NUCLEOTIDE SEQUENCE</scope>
    <source>
        <strain evidence="3">GVMAG-M-3300023179-2</strain>
    </source>
</reference>
<evidence type="ECO:0000256" key="2">
    <source>
        <dbReference type="ARBA" id="ARBA00022840"/>
    </source>
</evidence>
<sequence>MSKNNDIAIGIDLGTTYSCVAVYQNKNVEIIANELGDRTTPSYVSFTDTERLIGTGAKNLATTNSQNTVYDAKRLIGREFSDPTVQENLKDFSFKVVNDKNKLKINVDYKNENKNFTPEEISAMILTKMKQIAEDYLGQPVKKAVITVPAHFTDKMKTATKDAGMIAGLEILRIINEPTAAAIAYGLDKISEKAKNVLIFDCGGKLLNSIIWSCFLW</sequence>
<protein>
    <submittedName>
        <fullName evidence="3">Uncharacterized protein</fullName>
    </submittedName>
</protein>
<dbReference type="PROSITE" id="PS00297">
    <property type="entry name" value="HSP70_1"/>
    <property type="match status" value="1"/>
</dbReference>
<evidence type="ECO:0000256" key="1">
    <source>
        <dbReference type="ARBA" id="ARBA00022741"/>
    </source>
</evidence>
<dbReference type="Pfam" id="PF00012">
    <property type="entry name" value="HSP70"/>
    <property type="match status" value="1"/>
</dbReference>
<dbReference type="GO" id="GO:0140662">
    <property type="term" value="F:ATP-dependent protein folding chaperone"/>
    <property type="evidence" value="ECO:0007669"/>
    <property type="project" value="InterPro"/>
</dbReference>